<evidence type="ECO:0000313" key="4">
    <source>
        <dbReference type="Proteomes" id="UP000622245"/>
    </source>
</evidence>
<dbReference type="Gene3D" id="3.30.200.20">
    <property type="entry name" value="Phosphorylase Kinase, domain 1"/>
    <property type="match status" value="1"/>
</dbReference>
<keyword evidence="4" id="KW-1185">Reference proteome</keyword>
<accession>A0ABS1YIK6</accession>
<feature type="region of interest" description="Disordered" evidence="1">
    <location>
        <begin position="35"/>
        <end position="54"/>
    </location>
</feature>
<evidence type="ECO:0000259" key="2">
    <source>
        <dbReference type="Pfam" id="PF01636"/>
    </source>
</evidence>
<protein>
    <submittedName>
        <fullName evidence="3">Phosphotransferase</fullName>
    </submittedName>
</protein>
<evidence type="ECO:0000256" key="1">
    <source>
        <dbReference type="SAM" id="MobiDB-lite"/>
    </source>
</evidence>
<proteinExistence type="predicted"/>
<dbReference type="RefSeq" id="WP_203149579.1">
    <property type="nucleotide sequence ID" value="NZ_JAEVHL010000087.1"/>
</dbReference>
<reference evidence="3 4" key="1">
    <citation type="submission" date="2021-01" db="EMBL/GenBank/DDBJ databases">
        <title>Draft genome sequence of Micromonospora sp. strain STR1s_6.</title>
        <authorList>
            <person name="Karlyshev A."/>
            <person name="Jawad R."/>
        </authorList>
    </citation>
    <scope>NUCLEOTIDE SEQUENCE [LARGE SCALE GENOMIC DNA]</scope>
    <source>
        <strain evidence="3 4">STR1S-6</strain>
    </source>
</reference>
<organism evidence="3 4">
    <name type="scientific">Micromonospora tarensis</name>
    <dbReference type="NCBI Taxonomy" id="2806100"/>
    <lineage>
        <taxon>Bacteria</taxon>
        <taxon>Bacillati</taxon>
        <taxon>Actinomycetota</taxon>
        <taxon>Actinomycetes</taxon>
        <taxon>Micromonosporales</taxon>
        <taxon>Micromonosporaceae</taxon>
        <taxon>Micromonospora</taxon>
    </lineage>
</organism>
<dbReference type="Proteomes" id="UP000622245">
    <property type="component" value="Unassembled WGS sequence"/>
</dbReference>
<comment type="caution">
    <text evidence="3">The sequence shown here is derived from an EMBL/GenBank/DDBJ whole genome shotgun (WGS) entry which is preliminary data.</text>
</comment>
<feature type="domain" description="Aminoglycoside phosphotransferase" evidence="2">
    <location>
        <begin position="10"/>
        <end position="114"/>
    </location>
</feature>
<dbReference type="InterPro" id="IPR011009">
    <property type="entry name" value="Kinase-like_dom_sf"/>
</dbReference>
<name>A0ABS1YIK6_9ACTN</name>
<sequence>MNALFRLGAEIVLRFPLRPSADPALRAELRREQESASMLATRPPVAVPEPLGLGDPGAGYPGPWTAYRWIPGEPIHPGRVDDLASVARDLAGVVTALRDIDTGGRAWSGSGRGGPLADQHAGVRILRAVLD</sequence>
<dbReference type="SUPFAM" id="SSF56112">
    <property type="entry name" value="Protein kinase-like (PK-like)"/>
    <property type="match status" value="1"/>
</dbReference>
<evidence type="ECO:0000313" key="3">
    <source>
        <dbReference type="EMBL" id="MBM0277138.1"/>
    </source>
</evidence>
<dbReference type="InterPro" id="IPR002575">
    <property type="entry name" value="Aminoglycoside_PTrfase"/>
</dbReference>
<dbReference type="Pfam" id="PF01636">
    <property type="entry name" value="APH"/>
    <property type="match status" value="1"/>
</dbReference>
<dbReference type="EMBL" id="JAEVHL010000087">
    <property type="protein sequence ID" value="MBM0277138.1"/>
    <property type="molecule type" value="Genomic_DNA"/>
</dbReference>
<gene>
    <name evidence="3" type="ORF">JM949_17940</name>
</gene>